<organism evidence="2 3">
    <name type="scientific">Dokdonella soli</name>
    <dbReference type="NCBI Taxonomy" id="529810"/>
    <lineage>
        <taxon>Bacteria</taxon>
        <taxon>Pseudomonadati</taxon>
        <taxon>Pseudomonadota</taxon>
        <taxon>Gammaproteobacteria</taxon>
        <taxon>Lysobacterales</taxon>
        <taxon>Rhodanobacteraceae</taxon>
        <taxon>Dokdonella</taxon>
    </lineage>
</organism>
<comment type="caution">
    <text evidence="2">The sequence shown here is derived from an EMBL/GenBank/DDBJ whole genome shotgun (WGS) entry which is preliminary data.</text>
</comment>
<keyword evidence="1" id="KW-0812">Transmembrane</keyword>
<accession>A0ABP3TNN1</accession>
<name>A0ABP3TNN1_9GAMM</name>
<keyword evidence="3" id="KW-1185">Reference proteome</keyword>
<evidence type="ECO:0000313" key="2">
    <source>
        <dbReference type="EMBL" id="GAA0709845.1"/>
    </source>
</evidence>
<gene>
    <name evidence="2" type="ORF">GCM10009105_10620</name>
</gene>
<protein>
    <recommendedName>
        <fullName evidence="4">Zinc ribbon domain-containing protein</fullName>
    </recommendedName>
</protein>
<evidence type="ECO:0000256" key="1">
    <source>
        <dbReference type="SAM" id="Phobius"/>
    </source>
</evidence>
<keyword evidence="1" id="KW-0472">Membrane</keyword>
<proteinExistence type="predicted"/>
<keyword evidence="1" id="KW-1133">Transmembrane helix</keyword>
<evidence type="ECO:0000313" key="3">
    <source>
        <dbReference type="Proteomes" id="UP001501523"/>
    </source>
</evidence>
<evidence type="ECO:0008006" key="4">
    <source>
        <dbReference type="Google" id="ProtNLM"/>
    </source>
</evidence>
<feature type="transmembrane region" description="Helical" evidence="1">
    <location>
        <begin position="60"/>
        <end position="83"/>
    </location>
</feature>
<reference evidence="3" key="1">
    <citation type="journal article" date="2019" name="Int. J. Syst. Evol. Microbiol.">
        <title>The Global Catalogue of Microorganisms (GCM) 10K type strain sequencing project: providing services to taxonomists for standard genome sequencing and annotation.</title>
        <authorList>
            <consortium name="The Broad Institute Genomics Platform"/>
            <consortium name="The Broad Institute Genome Sequencing Center for Infectious Disease"/>
            <person name="Wu L."/>
            <person name="Ma J."/>
        </authorList>
    </citation>
    <scope>NUCLEOTIDE SEQUENCE [LARGE SCALE GENOMIC DNA]</scope>
    <source>
        <strain evidence="3">JCM 15421</strain>
    </source>
</reference>
<feature type="transmembrane region" description="Helical" evidence="1">
    <location>
        <begin position="89"/>
        <end position="107"/>
    </location>
</feature>
<dbReference type="EMBL" id="BAAAEU010000005">
    <property type="protein sequence ID" value="GAA0709845.1"/>
    <property type="molecule type" value="Genomic_DNA"/>
</dbReference>
<dbReference type="Proteomes" id="UP001501523">
    <property type="component" value="Unassembled WGS sequence"/>
</dbReference>
<sequence length="118" mass="12276">MNRTCASCGATKANADMTAEETCPACGANFSRASAALGQQLRLPRDPAPAGRRAGRLEKFCWWGTIIGSLIGLVQMLITAFSATSAPQQAAGAAMAVMTAAVPYCLARAVQMLSLRDP</sequence>